<dbReference type="OrthoDB" id="162775at2"/>
<protein>
    <submittedName>
        <fullName evidence="3">Acetyltransferase (GNAT) domain-containing protein</fullName>
    </submittedName>
</protein>
<dbReference type="RefSeq" id="WP_091498706.1">
    <property type="nucleotide sequence ID" value="NZ_FODJ01000009.1"/>
</dbReference>
<dbReference type="GO" id="GO:0008080">
    <property type="term" value="F:N-acetyltransferase activity"/>
    <property type="evidence" value="ECO:0007669"/>
    <property type="project" value="InterPro"/>
</dbReference>
<evidence type="ECO:0000256" key="1">
    <source>
        <dbReference type="ARBA" id="ARBA00022679"/>
    </source>
</evidence>
<feature type="domain" description="N-acetyltransferase" evidence="2">
    <location>
        <begin position="1"/>
        <end position="124"/>
    </location>
</feature>
<dbReference type="STRING" id="872970.SAMN04488134_10940"/>
<evidence type="ECO:0000259" key="2">
    <source>
        <dbReference type="PROSITE" id="PS51186"/>
    </source>
</evidence>
<dbReference type="PANTHER" id="PTHR13947">
    <property type="entry name" value="GNAT FAMILY N-ACETYLTRANSFERASE"/>
    <property type="match status" value="1"/>
</dbReference>
<organism evidence="3 4">
    <name type="scientific">Amphibacillus marinus</name>
    <dbReference type="NCBI Taxonomy" id="872970"/>
    <lineage>
        <taxon>Bacteria</taxon>
        <taxon>Bacillati</taxon>
        <taxon>Bacillota</taxon>
        <taxon>Bacilli</taxon>
        <taxon>Bacillales</taxon>
        <taxon>Bacillaceae</taxon>
        <taxon>Amphibacillus</taxon>
    </lineage>
</organism>
<dbReference type="EMBL" id="FODJ01000009">
    <property type="protein sequence ID" value="SEO57419.1"/>
    <property type="molecule type" value="Genomic_DNA"/>
</dbReference>
<dbReference type="Proteomes" id="UP000199300">
    <property type="component" value="Unassembled WGS sequence"/>
</dbReference>
<proteinExistence type="predicted"/>
<dbReference type="InterPro" id="IPR016181">
    <property type="entry name" value="Acyl_CoA_acyltransferase"/>
</dbReference>
<dbReference type="InterPro" id="IPR000182">
    <property type="entry name" value="GNAT_dom"/>
</dbReference>
<sequence length="124" mass="14316">MVASYINKGDLFVITKADEEVGAILFVKHNHHTIELKNIIINQTNRGRGYGKAVINELTPFYQQQGYRCMAVGTANSSIDNIAFYQKAGFRLTTIKRDFFQQYAQPIYEHGIRARDLLWFEKLL</sequence>
<dbReference type="PANTHER" id="PTHR13947:SF37">
    <property type="entry name" value="LD18367P"/>
    <property type="match status" value="1"/>
</dbReference>
<evidence type="ECO:0000313" key="4">
    <source>
        <dbReference type="Proteomes" id="UP000199300"/>
    </source>
</evidence>
<name>A0A1H8QSZ8_9BACI</name>
<keyword evidence="1 3" id="KW-0808">Transferase</keyword>
<dbReference type="PROSITE" id="PS51186">
    <property type="entry name" value="GNAT"/>
    <property type="match status" value="1"/>
</dbReference>
<dbReference type="InterPro" id="IPR050769">
    <property type="entry name" value="NAT_camello-type"/>
</dbReference>
<keyword evidence="4" id="KW-1185">Reference proteome</keyword>
<dbReference type="Pfam" id="PF13508">
    <property type="entry name" value="Acetyltransf_7"/>
    <property type="match status" value="1"/>
</dbReference>
<accession>A0A1H8QSZ8</accession>
<dbReference type="Gene3D" id="3.40.630.30">
    <property type="match status" value="1"/>
</dbReference>
<evidence type="ECO:0000313" key="3">
    <source>
        <dbReference type="EMBL" id="SEO57419.1"/>
    </source>
</evidence>
<dbReference type="AlphaFoldDB" id="A0A1H8QSZ8"/>
<dbReference type="SUPFAM" id="SSF55729">
    <property type="entry name" value="Acyl-CoA N-acyltransferases (Nat)"/>
    <property type="match status" value="1"/>
</dbReference>
<reference evidence="3 4" key="1">
    <citation type="submission" date="2016-10" db="EMBL/GenBank/DDBJ databases">
        <authorList>
            <person name="de Groot N.N."/>
        </authorList>
    </citation>
    <scope>NUCLEOTIDE SEQUENCE [LARGE SCALE GENOMIC DNA]</scope>
    <source>
        <strain evidence="3 4">CGMCC 1.10434</strain>
    </source>
</reference>
<gene>
    <name evidence="3" type="ORF">SAMN04488134_10940</name>
</gene>
<dbReference type="CDD" id="cd04301">
    <property type="entry name" value="NAT_SF"/>
    <property type="match status" value="1"/>
</dbReference>